<name>A0A5M8PTJ0_9LECA</name>
<dbReference type="EMBL" id="VXIT01000006">
    <property type="protein sequence ID" value="KAA6412310.1"/>
    <property type="molecule type" value="Genomic_DNA"/>
</dbReference>
<protein>
    <recommendedName>
        <fullName evidence="4">Fungal N-terminal domain-containing protein</fullName>
    </recommendedName>
</protein>
<dbReference type="Proteomes" id="UP000324767">
    <property type="component" value="Unassembled WGS sequence"/>
</dbReference>
<evidence type="ECO:0000256" key="1">
    <source>
        <dbReference type="SAM" id="MobiDB-lite"/>
    </source>
</evidence>
<evidence type="ECO:0008006" key="4">
    <source>
        <dbReference type="Google" id="ProtNLM"/>
    </source>
</evidence>
<feature type="compositionally biased region" description="Polar residues" evidence="1">
    <location>
        <begin position="620"/>
        <end position="635"/>
    </location>
</feature>
<reference evidence="2 3" key="1">
    <citation type="submission" date="2019-09" db="EMBL/GenBank/DDBJ databases">
        <title>The hologenome of the rock-dwelling lichen Lasallia pustulata.</title>
        <authorList>
            <person name="Greshake Tzovaras B."/>
            <person name="Segers F."/>
            <person name="Bicker A."/>
            <person name="Dal Grande F."/>
            <person name="Otte J."/>
            <person name="Hankeln T."/>
            <person name="Schmitt I."/>
            <person name="Ebersberger I."/>
        </authorList>
    </citation>
    <scope>NUCLEOTIDE SEQUENCE [LARGE SCALE GENOMIC DNA]</scope>
    <source>
        <strain evidence="2">A1-1</strain>
    </source>
</reference>
<sequence>MSFSLSIGDVMMLSQLAWKIGCAFTSGRAGAPAEFQEVENELTSLTRSLTLLADTLDKDDSIMARADEKTKEGLGKILQCCRHTLDSLDSFVDAYQELRKPDGSGALPAQRSWKRVLIKNYKKIWWTTEEGDIQALRNMLQVHVNSISLTMEALQSKSLARLENTIEPMAEKVDDMYDKLNGDLNVKISEMHHLMLSLSSMEASPQIWASGSDSWISPGQSPLIEPKKSRMNPTHLPIMKPTREPSNSQYCQTPEDTPELVGSECWSRSEQVKSMSSRDSDLDGRESGLIPLEYQYPIRSIQEPPPQYERGRGSPGNSPRMTRPADINAARRPSNWSSGSMSPMQTMLPPPAISTELDQPHSRTENYSLMLTTAHPLATLEGTNTTASEQALFEKAIFNDSMILCEVRATSIEYTQPDEDKQGEFRMVEAVSDCKVSVVTKRQKLSTGENRFVTSIWALSDDRSVRLQQELADNEQVVPYTVWGNTSKVVLRVPTNLRFHSRAPDAAPTRIASTSWLNYNFPSTTASTHFQNALMGKTLLLSVKTKRTMRIHDGLVAGTFAYQEQLCGLENLRVWQDHETEAVVALVHYSATFRDGYLAFYLNSARDPVRIKARGDRVSGNANESASGNGIGNANESASGNGIGNANESASGNGIGNADAKAEKRIAGCKIEFWGEDDRRAFLECVREVQGNLWAGGR</sequence>
<feature type="region of interest" description="Disordered" evidence="1">
    <location>
        <begin position="299"/>
        <end position="325"/>
    </location>
</feature>
<evidence type="ECO:0000313" key="2">
    <source>
        <dbReference type="EMBL" id="KAA6412310.1"/>
    </source>
</evidence>
<feature type="region of interest" description="Disordered" evidence="1">
    <location>
        <begin position="616"/>
        <end position="635"/>
    </location>
</feature>
<feature type="region of interest" description="Disordered" evidence="1">
    <location>
        <begin position="238"/>
        <end position="262"/>
    </location>
</feature>
<evidence type="ECO:0000313" key="3">
    <source>
        <dbReference type="Proteomes" id="UP000324767"/>
    </source>
</evidence>
<gene>
    <name evidence="2" type="ORF">FRX48_04462</name>
</gene>
<dbReference type="OrthoDB" id="5404564at2759"/>
<dbReference type="PANTHER" id="PTHR38886:SF1">
    <property type="entry name" value="NACHT-NTPASE AND P-LOOP NTPASES N-TERMINAL DOMAIN-CONTAINING PROTEIN"/>
    <property type="match status" value="1"/>
</dbReference>
<accession>A0A5M8PTJ0</accession>
<comment type="caution">
    <text evidence="2">The sequence shown here is derived from an EMBL/GenBank/DDBJ whole genome shotgun (WGS) entry which is preliminary data.</text>
</comment>
<organism evidence="2 3">
    <name type="scientific">Lasallia pustulata</name>
    <dbReference type="NCBI Taxonomy" id="136370"/>
    <lineage>
        <taxon>Eukaryota</taxon>
        <taxon>Fungi</taxon>
        <taxon>Dikarya</taxon>
        <taxon>Ascomycota</taxon>
        <taxon>Pezizomycotina</taxon>
        <taxon>Lecanoromycetes</taxon>
        <taxon>OSLEUM clade</taxon>
        <taxon>Umbilicariomycetidae</taxon>
        <taxon>Umbilicariales</taxon>
        <taxon>Umbilicariaceae</taxon>
        <taxon>Lasallia</taxon>
    </lineage>
</organism>
<proteinExistence type="predicted"/>
<dbReference type="AlphaFoldDB" id="A0A5M8PTJ0"/>
<feature type="compositionally biased region" description="Polar residues" evidence="1">
    <location>
        <begin position="244"/>
        <end position="255"/>
    </location>
</feature>
<dbReference type="PANTHER" id="PTHR38886">
    <property type="entry name" value="SESA DOMAIN-CONTAINING PROTEIN"/>
    <property type="match status" value="1"/>
</dbReference>